<dbReference type="Proteomes" id="UP001348149">
    <property type="component" value="Unassembled WGS sequence"/>
</dbReference>
<dbReference type="PANTHER" id="PTHR30024:SF46">
    <property type="entry name" value="ABC TRANSPORTER, SUBSTRATE-BINDING LIPOPROTEIN"/>
    <property type="match status" value="1"/>
</dbReference>
<protein>
    <submittedName>
        <fullName evidence="3">ABC transporter substrate-binding protein</fullName>
    </submittedName>
</protein>
<evidence type="ECO:0000313" key="4">
    <source>
        <dbReference type="Proteomes" id="UP001348149"/>
    </source>
</evidence>
<dbReference type="EMBL" id="JAYLLH010000006">
    <property type="protein sequence ID" value="MEC3860951.1"/>
    <property type="molecule type" value="Genomic_DNA"/>
</dbReference>
<dbReference type="RefSeq" id="WP_326296595.1">
    <property type="nucleotide sequence ID" value="NZ_JAYLLH010000006.1"/>
</dbReference>
<sequence>MPTLPLSRRTFLAAGGAILAAPSLARAGGAKLDRLVLQSPPSGPSIVMSQAVATGAFDDIAKEVDFSLWNTGDELRANLSSGKVEVAIIPTQSGASLYNRGFPIRLVNVVTDGHCGLFSTGARLNSFADLKGKTVAQPFYNDFTGHVMRALLAKHGIADQVELIPAATHVEAAQLLLSGRTEAAILAEPAGTAAMMKAKKAGQTITMGVRTRDEWALVSGAGSALPQAGLGVTAGFAEAHPAHVEALHAALAGACQAANSDPATAAAHTATLTERPAPLIQAALPHCALHVRPASEARADLEGTFKALLAADPGILAGKLPDDGYYLL</sequence>
<keyword evidence="1" id="KW-0732">Signal</keyword>
<comment type="caution">
    <text evidence="3">The sequence shown here is derived from an EMBL/GenBank/DDBJ whole genome shotgun (WGS) entry which is preliminary data.</text>
</comment>
<keyword evidence="4" id="KW-1185">Reference proteome</keyword>
<dbReference type="InterPro" id="IPR006311">
    <property type="entry name" value="TAT_signal"/>
</dbReference>
<evidence type="ECO:0000256" key="1">
    <source>
        <dbReference type="SAM" id="SignalP"/>
    </source>
</evidence>
<proteinExistence type="predicted"/>
<name>A0ABU6HF71_9RHOB</name>
<feature type="chain" id="PRO_5047338081" evidence="1">
    <location>
        <begin position="28"/>
        <end position="328"/>
    </location>
</feature>
<dbReference type="PANTHER" id="PTHR30024">
    <property type="entry name" value="ALIPHATIC SULFONATES-BINDING PROTEIN-RELATED"/>
    <property type="match status" value="1"/>
</dbReference>
<feature type="signal peptide" evidence="1">
    <location>
        <begin position="1"/>
        <end position="27"/>
    </location>
</feature>
<evidence type="ECO:0000259" key="2">
    <source>
        <dbReference type="Pfam" id="PF09084"/>
    </source>
</evidence>
<dbReference type="InterPro" id="IPR015168">
    <property type="entry name" value="SsuA/THI5"/>
</dbReference>
<evidence type="ECO:0000313" key="3">
    <source>
        <dbReference type="EMBL" id="MEC3860951.1"/>
    </source>
</evidence>
<organism evidence="3 4">
    <name type="scientific">Mesobacterium hydrothermale</name>
    <dbReference type="NCBI Taxonomy" id="3111907"/>
    <lineage>
        <taxon>Bacteria</taxon>
        <taxon>Pseudomonadati</taxon>
        <taxon>Pseudomonadota</taxon>
        <taxon>Alphaproteobacteria</taxon>
        <taxon>Rhodobacterales</taxon>
        <taxon>Roseobacteraceae</taxon>
        <taxon>Mesobacterium</taxon>
    </lineage>
</organism>
<dbReference type="InterPro" id="IPR027024">
    <property type="entry name" value="UCP027386_ABC_sbc_TM0202"/>
</dbReference>
<dbReference type="Gene3D" id="3.40.190.10">
    <property type="entry name" value="Periplasmic binding protein-like II"/>
    <property type="match status" value="2"/>
</dbReference>
<dbReference type="SUPFAM" id="SSF53850">
    <property type="entry name" value="Periplasmic binding protein-like II"/>
    <property type="match status" value="1"/>
</dbReference>
<dbReference type="PROSITE" id="PS51318">
    <property type="entry name" value="TAT"/>
    <property type="match status" value="1"/>
</dbReference>
<dbReference type="PIRSF" id="PIRSF027386">
    <property type="entry name" value="UCP027386_ABC_sbc_TM0202"/>
    <property type="match status" value="1"/>
</dbReference>
<feature type="domain" description="SsuA/THI5-like" evidence="2">
    <location>
        <begin position="77"/>
        <end position="265"/>
    </location>
</feature>
<accession>A0ABU6HF71</accession>
<dbReference type="Pfam" id="PF09084">
    <property type="entry name" value="NMT1"/>
    <property type="match status" value="1"/>
</dbReference>
<reference evidence="3 4" key="1">
    <citation type="submission" date="2024-01" db="EMBL/GenBank/DDBJ databases">
        <title>Mesobacterium rodlantinim sp. nov., isolated from shallow sea hydrothermal systems off Kueishantao Island.</title>
        <authorList>
            <person name="Su Z."/>
            <person name="Tang K."/>
        </authorList>
    </citation>
    <scope>NUCLEOTIDE SEQUENCE [LARGE SCALE GENOMIC DNA]</scope>
    <source>
        <strain evidence="3 4">TK19101</strain>
    </source>
</reference>
<gene>
    <name evidence="3" type="ORF">VK792_06615</name>
</gene>